<proteinExistence type="predicted"/>
<sequence>MIVAAAIVFLLMGVGMLKDLSELSLLKSFILLAVISTIMGTILTTVIGNEILNPFRVLNVAMKKLASGDFSVRIELSNHFAAYEFDELTASFNLMAEQLGSVEMLRSDFVNNFSHEFKTPIVSVKGFAKVLKKDELSLAERNEYLDIIINEADRLATLSRNVLSLSKIENQTIITDNNWYDLTEQLRCAILLLENKWQLKHLDLDINLEEIKFFGNEELLNQIWINLIDNAIKFSNDSGQLSIRLMRNQDDIVFEIRDTGIGMSPETQKFMFDKFYQGDTSHSVEGNGIGMTIVRKIVELYKGEIFIDSTLNQGTSIIITLPNQKHR</sequence>
<dbReference type="EC" id="2.7.13.3" evidence="2"/>
<dbReference type="PROSITE" id="PS50885">
    <property type="entry name" value="HAMP"/>
    <property type="match status" value="1"/>
</dbReference>
<dbReference type="SMART" id="SM00387">
    <property type="entry name" value="HATPase_c"/>
    <property type="match status" value="1"/>
</dbReference>
<dbReference type="Pfam" id="PF00512">
    <property type="entry name" value="HisKA"/>
    <property type="match status" value="1"/>
</dbReference>
<comment type="caution">
    <text evidence="10">The sequence shown here is derived from an EMBL/GenBank/DDBJ whole genome shotgun (WGS) entry which is preliminary data.</text>
</comment>
<dbReference type="SUPFAM" id="SSF47384">
    <property type="entry name" value="Homodimeric domain of signal transducing histidine kinase"/>
    <property type="match status" value="1"/>
</dbReference>
<feature type="domain" description="Histidine kinase" evidence="8">
    <location>
        <begin position="112"/>
        <end position="325"/>
    </location>
</feature>
<evidence type="ECO:0000313" key="10">
    <source>
        <dbReference type="EMBL" id="MPM53346.1"/>
    </source>
</evidence>
<dbReference type="PANTHER" id="PTHR43711">
    <property type="entry name" value="TWO-COMPONENT HISTIDINE KINASE"/>
    <property type="match status" value="1"/>
</dbReference>
<dbReference type="InterPro" id="IPR003594">
    <property type="entry name" value="HATPase_dom"/>
</dbReference>
<dbReference type="GO" id="GO:0000155">
    <property type="term" value="F:phosphorelay sensor kinase activity"/>
    <property type="evidence" value="ECO:0007669"/>
    <property type="project" value="InterPro"/>
</dbReference>
<dbReference type="InterPro" id="IPR005467">
    <property type="entry name" value="His_kinase_dom"/>
</dbReference>
<evidence type="ECO:0000256" key="4">
    <source>
        <dbReference type="ARBA" id="ARBA00022679"/>
    </source>
</evidence>
<dbReference type="CDD" id="cd00075">
    <property type="entry name" value="HATPase"/>
    <property type="match status" value="1"/>
</dbReference>
<dbReference type="PANTHER" id="PTHR43711:SF26">
    <property type="entry name" value="SENSOR HISTIDINE KINASE RCSC"/>
    <property type="match status" value="1"/>
</dbReference>
<name>A0A645AK84_9ZZZZ</name>
<dbReference type="AlphaFoldDB" id="A0A645AK84"/>
<dbReference type="InterPro" id="IPR003660">
    <property type="entry name" value="HAMP_dom"/>
</dbReference>
<comment type="catalytic activity">
    <reaction evidence="1">
        <text>ATP + protein L-histidine = ADP + protein N-phospho-L-histidine.</text>
        <dbReference type="EC" id="2.7.13.3"/>
    </reaction>
</comment>
<dbReference type="EMBL" id="VSSQ01014294">
    <property type="protein sequence ID" value="MPM53346.1"/>
    <property type="molecule type" value="Genomic_DNA"/>
</dbReference>
<keyword evidence="7" id="KW-0472">Membrane</keyword>
<dbReference type="Pfam" id="PF02518">
    <property type="entry name" value="HATPase_c"/>
    <property type="match status" value="1"/>
</dbReference>
<keyword evidence="7" id="KW-1133">Transmembrane helix</keyword>
<evidence type="ECO:0000259" key="9">
    <source>
        <dbReference type="PROSITE" id="PS50885"/>
    </source>
</evidence>
<protein>
    <recommendedName>
        <fullName evidence="2">histidine kinase</fullName>
        <ecNumber evidence="2">2.7.13.3</ecNumber>
    </recommendedName>
</protein>
<dbReference type="InterPro" id="IPR004358">
    <property type="entry name" value="Sig_transdc_His_kin-like_C"/>
</dbReference>
<dbReference type="Gene3D" id="3.30.565.10">
    <property type="entry name" value="Histidine kinase-like ATPase, C-terminal domain"/>
    <property type="match status" value="1"/>
</dbReference>
<evidence type="ECO:0000256" key="6">
    <source>
        <dbReference type="ARBA" id="ARBA00023012"/>
    </source>
</evidence>
<keyword evidence="7" id="KW-0812">Transmembrane</keyword>
<dbReference type="Gene3D" id="1.10.287.130">
    <property type="match status" value="1"/>
</dbReference>
<accession>A0A645AK84</accession>
<reference evidence="10" key="1">
    <citation type="submission" date="2019-08" db="EMBL/GenBank/DDBJ databases">
        <authorList>
            <person name="Kucharzyk K."/>
            <person name="Murdoch R.W."/>
            <person name="Higgins S."/>
            <person name="Loffler F."/>
        </authorList>
    </citation>
    <scope>NUCLEOTIDE SEQUENCE</scope>
</reference>
<dbReference type="CDD" id="cd00082">
    <property type="entry name" value="HisKA"/>
    <property type="match status" value="1"/>
</dbReference>
<gene>
    <name evidence="10" type="primary">sasA_259</name>
    <name evidence="10" type="ORF">SDC9_100113</name>
</gene>
<evidence type="ECO:0000256" key="3">
    <source>
        <dbReference type="ARBA" id="ARBA00022553"/>
    </source>
</evidence>
<dbReference type="SMART" id="SM00304">
    <property type="entry name" value="HAMP"/>
    <property type="match status" value="1"/>
</dbReference>
<dbReference type="PRINTS" id="PR00344">
    <property type="entry name" value="BCTRLSENSOR"/>
</dbReference>
<feature type="domain" description="HAMP" evidence="9">
    <location>
        <begin position="49"/>
        <end position="104"/>
    </location>
</feature>
<dbReference type="PROSITE" id="PS50109">
    <property type="entry name" value="HIS_KIN"/>
    <property type="match status" value="1"/>
</dbReference>
<dbReference type="CDD" id="cd06225">
    <property type="entry name" value="HAMP"/>
    <property type="match status" value="1"/>
</dbReference>
<evidence type="ECO:0000256" key="2">
    <source>
        <dbReference type="ARBA" id="ARBA00012438"/>
    </source>
</evidence>
<evidence type="ECO:0000259" key="8">
    <source>
        <dbReference type="PROSITE" id="PS50109"/>
    </source>
</evidence>
<dbReference type="Pfam" id="PF00672">
    <property type="entry name" value="HAMP"/>
    <property type="match status" value="1"/>
</dbReference>
<keyword evidence="4 10" id="KW-0808">Transferase</keyword>
<dbReference type="Gene3D" id="6.10.340.10">
    <property type="match status" value="1"/>
</dbReference>
<keyword evidence="3" id="KW-0597">Phosphoprotein</keyword>
<keyword evidence="5 10" id="KW-0418">Kinase</keyword>
<dbReference type="InterPro" id="IPR003661">
    <property type="entry name" value="HisK_dim/P_dom"/>
</dbReference>
<dbReference type="InterPro" id="IPR036097">
    <property type="entry name" value="HisK_dim/P_sf"/>
</dbReference>
<dbReference type="InterPro" id="IPR036890">
    <property type="entry name" value="HATPase_C_sf"/>
</dbReference>
<evidence type="ECO:0000256" key="1">
    <source>
        <dbReference type="ARBA" id="ARBA00000085"/>
    </source>
</evidence>
<feature type="transmembrane region" description="Helical" evidence="7">
    <location>
        <begin position="27"/>
        <end position="48"/>
    </location>
</feature>
<organism evidence="10">
    <name type="scientific">bioreactor metagenome</name>
    <dbReference type="NCBI Taxonomy" id="1076179"/>
    <lineage>
        <taxon>unclassified sequences</taxon>
        <taxon>metagenomes</taxon>
        <taxon>ecological metagenomes</taxon>
    </lineage>
</organism>
<dbReference type="InterPro" id="IPR050736">
    <property type="entry name" value="Sensor_HK_Regulatory"/>
</dbReference>
<evidence type="ECO:0000256" key="5">
    <source>
        <dbReference type="ARBA" id="ARBA00022777"/>
    </source>
</evidence>
<dbReference type="SMART" id="SM00388">
    <property type="entry name" value="HisKA"/>
    <property type="match status" value="1"/>
</dbReference>
<keyword evidence="6" id="KW-0902">Two-component regulatory system</keyword>
<dbReference type="SUPFAM" id="SSF55874">
    <property type="entry name" value="ATPase domain of HSP90 chaperone/DNA topoisomerase II/histidine kinase"/>
    <property type="match status" value="1"/>
</dbReference>
<dbReference type="GO" id="GO:0016020">
    <property type="term" value="C:membrane"/>
    <property type="evidence" value="ECO:0007669"/>
    <property type="project" value="InterPro"/>
</dbReference>
<dbReference type="SUPFAM" id="SSF158472">
    <property type="entry name" value="HAMP domain-like"/>
    <property type="match status" value="1"/>
</dbReference>
<evidence type="ECO:0000256" key="7">
    <source>
        <dbReference type="SAM" id="Phobius"/>
    </source>
</evidence>
<dbReference type="FunFam" id="3.30.565.10:FF:000006">
    <property type="entry name" value="Sensor histidine kinase WalK"/>
    <property type="match status" value="1"/>
</dbReference>